<dbReference type="GO" id="GO:0003676">
    <property type="term" value="F:nucleic acid binding"/>
    <property type="evidence" value="ECO:0007669"/>
    <property type="project" value="InterPro"/>
</dbReference>
<dbReference type="GO" id="GO:0003724">
    <property type="term" value="F:RNA helicase activity"/>
    <property type="evidence" value="ECO:0007669"/>
    <property type="project" value="UniProtKB-EC"/>
</dbReference>
<dbReference type="CDD" id="cd18787">
    <property type="entry name" value="SF2_C_DEAD"/>
    <property type="match status" value="1"/>
</dbReference>
<evidence type="ECO:0000259" key="8">
    <source>
        <dbReference type="PROSITE" id="PS51194"/>
    </source>
</evidence>
<gene>
    <name evidence="9" type="ORF">TVY486_0706950</name>
</gene>
<organism evidence="9">
    <name type="scientific">Trypanosoma vivax (strain Y486)</name>
    <dbReference type="NCBI Taxonomy" id="1055687"/>
    <lineage>
        <taxon>Eukaryota</taxon>
        <taxon>Discoba</taxon>
        <taxon>Euglenozoa</taxon>
        <taxon>Kinetoplastea</taxon>
        <taxon>Metakinetoplastina</taxon>
        <taxon>Trypanosomatida</taxon>
        <taxon>Trypanosomatidae</taxon>
        <taxon>Trypanosoma</taxon>
        <taxon>Duttonella</taxon>
    </lineage>
</organism>
<dbReference type="SUPFAM" id="SSF52540">
    <property type="entry name" value="P-loop containing nucleoside triphosphate hydrolases"/>
    <property type="match status" value="1"/>
</dbReference>
<dbReference type="InterPro" id="IPR044742">
    <property type="entry name" value="DEAD/DEAH_RhlB"/>
</dbReference>
<keyword evidence="2" id="KW-0547">Nucleotide-binding</keyword>
<evidence type="ECO:0000256" key="4">
    <source>
        <dbReference type="ARBA" id="ARBA00022806"/>
    </source>
</evidence>
<protein>
    <recommendedName>
        <fullName evidence="1">RNA helicase</fullName>
        <ecNumber evidence="1">3.6.4.13</ecNumber>
    </recommendedName>
</protein>
<evidence type="ECO:0000259" key="7">
    <source>
        <dbReference type="PROSITE" id="PS51192"/>
    </source>
</evidence>
<feature type="region of interest" description="Disordered" evidence="6">
    <location>
        <begin position="100"/>
        <end position="124"/>
    </location>
</feature>
<dbReference type="Pfam" id="PF00270">
    <property type="entry name" value="DEAD"/>
    <property type="match status" value="2"/>
</dbReference>
<dbReference type="CDD" id="cd00268">
    <property type="entry name" value="DEADc"/>
    <property type="match status" value="1"/>
</dbReference>
<dbReference type="SMART" id="SM00487">
    <property type="entry name" value="DEXDc"/>
    <property type="match status" value="1"/>
</dbReference>
<dbReference type="PROSITE" id="PS51194">
    <property type="entry name" value="HELICASE_CTER"/>
    <property type="match status" value="1"/>
</dbReference>
<dbReference type="EC" id="3.6.4.13" evidence="1"/>
<dbReference type="InterPro" id="IPR027417">
    <property type="entry name" value="P-loop_NTPase"/>
</dbReference>
<keyword evidence="3 9" id="KW-0378">Hydrolase</keyword>
<evidence type="ECO:0000256" key="1">
    <source>
        <dbReference type="ARBA" id="ARBA00012552"/>
    </source>
</evidence>
<evidence type="ECO:0000256" key="6">
    <source>
        <dbReference type="SAM" id="MobiDB-lite"/>
    </source>
</evidence>
<keyword evidence="4 9" id="KW-0347">Helicase</keyword>
<dbReference type="InterPro" id="IPR011545">
    <property type="entry name" value="DEAD/DEAH_box_helicase_dom"/>
</dbReference>
<dbReference type="GO" id="GO:0005524">
    <property type="term" value="F:ATP binding"/>
    <property type="evidence" value="ECO:0007669"/>
    <property type="project" value="UniProtKB-KW"/>
</dbReference>
<evidence type="ECO:0000256" key="2">
    <source>
        <dbReference type="ARBA" id="ARBA00022741"/>
    </source>
</evidence>
<dbReference type="InterPro" id="IPR014001">
    <property type="entry name" value="Helicase_ATP-bd"/>
</dbReference>
<dbReference type="Gene3D" id="3.40.50.300">
    <property type="entry name" value="P-loop containing nucleotide triphosphate hydrolases"/>
    <property type="match status" value="2"/>
</dbReference>
<keyword evidence="5" id="KW-0067">ATP-binding</keyword>
<feature type="domain" description="Helicase C-terminal" evidence="8">
    <location>
        <begin position="580"/>
        <end position="778"/>
    </location>
</feature>
<name>G0TZI0_TRYVY</name>
<dbReference type="SMART" id="SM00490">
    <property type="entry name" value="HELICc"/>
    <property type="match status" value="1"/>
</dbReference>
<reference evidence="9" key="1">
    <citation type="journal article" date="2012" name="Proc. Natl. Acad. Sci. U.S.A.">
        <title>Antigenic diversity is generated by distinct evolutionary mechanisms in African trypanosome species.</title>
        <authorList>
            <person name="Jackson A.P."/>
            <person name="Berry A."/>
            <person name="Aslett M."/>
            <person name="Allison H.C."/>
            <person name="Burton P."/>
            <person name="Vavrova-Anderson J."/>
            <person name="Brown R."/>
            <person name="Browne H."/>
            <person name="Corton N."/>
            <person name="Hauser H."/>
            <person name="Gamble J."/>
            <person name="Gilderthorp R."/>
            <person name="Marcello L."/>
            <person name="McQuillan J."/>
            <person name="Otto T.D."/>
            <person name="Quail M.A."/>
            <person name="Sanders M.J."/>
            <person name="van Tonder A."/>
            <person name="Ginger M.L."/>
            <person name="Field M.C."/>
            <person name="Barry J.D."/>
            <person name="Hertz-Fowler C."/>
            <person name="Berriman M."/>
        </authorList>
    </citation>
    <scope>NUCLEOTIDE SEQUENCE</scope>
    <source>
        <strain evidence="9">Y486</strain>
    </source>
</reference>
<dbReference type="AlphaFoldDB" id="G0TZI0"/>
<evidence type="ECO:0000313" key="9">
    <source>
        <dbReference type="EMBL" id="CCC49385.1"/>
    </source>
</evidence>
<dbReference type="Pfam" id="PF00271">
    <property type="entry name" value="Helicase_C"/>
    <property type="match status" value="1"/>
</dbReference>
<dbReference type="EMBL" id="HE573023">
    <property type="protein sequence ID" value="CCC49385.1"/>
    <property type="molecule type" value="Genomic_DNA"/>
</dbReference>
<sequence length="933" mass="101628">MGPQVYSGPTGDVDTAFVNMVQSRLLSSSSTTISVPDAVRASPIYRAVMRYALVDDCGTKEPKVFREQCGNTTAMAATGIIGTHIPPSLARRGVAPRDPLTQRKLQRQQQQTKPSGKSHDYQNAISSGSSCVNLDESVVTIDHQRPLHWSGRPLRLMTEAGWDVFREQVGIRLEVVVRRRGGGDAKNGDIGAHPAGLASATGRKCDESCSSSSGSKQQRGGWGVTDEHLCPIRCWEEARLPLSLGTVISRRFLLPSAIQAQCVPLIMAAVTPSSALPSASTSSGKIDVLGVAETGSGKTAAYLIPLLAGMLRDSPRLVMDGGGLKDMFASRGPLALVIVPTRELAEQVSLEAQRIICGIPAEEMEQLVKKEHNLCDLSCGLTEDSGNWDHQIQYNTLNEIRVVKVVGGEQADAQYDELVTGAHLVVGTVGQLEMLLSQRLLALGSVRIVRMVYLDEADRMMLDDSSGRAPNCRADRCPVPRQTVMFTATLSKQCEELAMKYFSPEGYVIVRVPERYSTITQAFEVVPCDASTTPSWVRDDHVVVGEKHVEGTKRRSSPEAQTPARDRRRHRLVHPVKFARLVNYLVYATPPVVVFVNEKRTCDALVEELRAEAAHLEESEGNFSLEGLVGDLPKVMHLDASAHRRRCAPNLANMRSVAVVHSEQSQTERKRLVACFRTGERRVLITTDLLARGLDVPSVSLVINYDLPLVDRTVLSSNSGQEAVQKYIHRIGRTGRAGANGLAVSFASLPSALVQRATQYITRNGGHEGSTSANDNFADGITAPVSESQRVGRPDANVRTYLDFRNRKREREEFVGPGDAWGSGEVLSMLRQSEDEDCRGGEEVRHHSHCARGSSRDENGLDDGDNSSFRSDEFLLGPLWSFLVSCAETNSDAPGSGANIIREKRCRLLQVPDVLAAIMYASAQGPSHGTISA</sequence>
<proteinExistence type="predicted"/>
<dbReference type="GO" id="GO:0016787">
    <property type="term" value="F:hydrolase activity"/>
    <property type="evidence" value="ECO:0007669"/>
    <property type="project" value="UniProtKB-KW"/>
</dbReference>
<feature type="region of interest" description="Disordered" evidence="6">
    <location>
        <begin position="187"/>
        <end position="223"/>
    </location>
</feature>
<feature type="region of interest" description="Disordered" evidence="6">
    <location>
        <begin position="833"/>
        <end position="865"/>
    </location>
</feature>
<evidence type="ECO:0000256" key="5">
    <source>
        <dbReference type="ARBA" id="ARBA00022840"/>
    </source>
</evidence>
<feature type="domain" description="Helicase ATP-binding" evidence="7">
    <location>
        <begin position="279"/>
        <end position="508"/>
    </location>
</feature>
<accession>G0TZI0</accession>
<feature type="region of interest" description="Disordered" evidence="6">
    <location>
        <begin position="548"/>
        <end position="567"/>
    </location>
</feature>
<evidence type="ECO:0000256" key="3">
    <source>
        <dbReference type="ARBA" id="ARBA00022801"/>
    </source>
</evidence>
<dbReference type="InterPro" id="IPR001650">
    <property type="entry name" value="Helicase_C-like"/>
</dbReference>
<dbReference type="PANTHER" id="PTHR47958">
    <property type="entry name" value="ATP-DEPENDENT RNA HELICASE DBP3"/>
    <property type="match status" value="1"/>
</dbReference>
<feature type="compositionally biased region" description="Basic and acidic residues" evidence="6">
    <location>
        <begin position="548"/>
        <end position="557"/>
    </location>
</feature>
<dbReference type="PROSITE" id="PS51192">
    <property type="entry name" value="HELICASE_ATP_BIND_1"/>
    <property type="match status" value="1"/>
</dbReference>